<dbReference type="Proteomes" id="UP001358586">
    <property type="component" value="Chromosome 1"/>
</dbReference>
<reference evidence="1 2" key="1">
    <citation type="submission" date="2023-03" db="EMBL/GenBank/DDBJ databases">
        <title>WGS of Gossypium arboreum.</title>
        <authorList>
            <person name="Yu D."/>
        </authorList>
    </citation>
    <scope>NUCLEOTIDE SEQUENCE [LARGE SCALE GENOMIC DNA]</scope>
    <source>
        <tissue evidence="1">Leaf</tissue>
    </source>
</reference>
<organism evidence="1 2">
    <name type="scientific">Gossypium arboreum</name>
    <name type="common">Tree cotton</name>
    <name type="synonym">Gossypium nanking</name>
    <dbReference type="NCBI Taxonomy" id="29729"/>
    <lineage>
        <taxon>Eukaryota</taxon>
        <taxon>Viridiplantae</taxon>
        <taxon>Streptophyta</taxon>
        <taxon>Embryophyta</taxon>
        <taxon>Tracheophyta</taxon>
        <taxon>Spermatophyta</taxon>
        <taxon>Magnoliopsida</taxon>
        <taxon>eudicotyledons</taxon>
        <taxon>Gunneridae</taxon>
        <taxon>Pentapetalae</taxon>
        <taxon>rosids</taxon>
        <taxon>malvids</taxon>
        <taxon>Malvales</taxon>
        <taxon>Malvaceae</taxon>
        <taxon>Malvoideae</taxon>
        <taxon>Gossypium</taxon>
    </lineage>
</organism>
<name>A0ABR0R630_GOSAR</name>
<sequence>MPHRPKSEGTNYIYSPCPLCWPPSLVTRACNLSGGFKVIERWFGFAESDLGWFNSGLPVPSLELSQGA</sequence>
<comment type="caution">
    <text evidence="1">The sequence shown here is derived from an EMBL/GenBank/DDBJ whole genome shotgun (WGS) entry which is preliminary data.</text>
</comment>
<keyword evidence="2" id="KW-1185">Reference proteome</keyword>
<dbReference type="EMBL" id="JARKNE010000001">
    <property type="protein sequence ID" value="KAK5847063.1"/>
    <property type="molecule type" value="Genomic_DNA"/>
</dbReference>
<evidence type="ECO:0000313" key="1">
    <source>
        <dbReference type="EMBL" id="KAK5847063.1"/>
    </source>
</evidence>
<accession>A0ABR0R630</accession>
<gene>
    <name evidence="1" type="ORF">PVK06_003365</name>
</gene>
<protein>
    <submittedName>
        <fullName evidence="1">Uncharacterized protein</fullName>
    </submittedName>
</protein>
<evidence type="ECO:0000313" key="2">
    <source>
        <dbReference type="Proteomes" id="UP001358586"/>
    </source>
</evidence>
<proteinExistence type="predicted"/>